<keyword evidence="1" id="KW-1133">Transmembrane helix</keyword>
<keyword evidence="1" id="KW-0472">Membrane</keyword>
<protein>
    <submittedName>
        <fullName evidence="2">Transmembrane ATP-binding ABC transporter domain protein</fullName>
    </submittedName>
</protein>
<evidence type="ECO:0000256" key="1">
    <source>
        <dbReference type="SAM" id="Phobius"/>
    </source>
</evidence>
<dbReference type="EMBL" id="JAOB01000047">
    <property type="protein sequence ID" value="EUA33420.1"/>
    <property type="molecule type" value="Genomic_DNA"/>
</dbReference>
<feature type="transmembrane region" description="Helical" evidence="1">
    <location>
        <begin position="67"/>
        <end position="91"/>
    </location>
</feature>
<proteinExistence type="predicted"/>
<name>X8ARJ7_MYCXE</name>
<evidence type="ECO:0000313" key="2">
    <source>
        <dbReference type="EMBL" id="EUA33420.1"/>
    </source>
</evidence>
<keyword evidence="2" id="KW-0067">ATP-binding</keyword>
<dbReference type="AlphaFoldDB" id="X8ARJ7"/>
<accession>X8ARJ7</accession>
<gene>
    <name evidence="2" type="ORF">I553_7831</name>
</gene>
<keyword evidence="1 2" id="KW-0812">Transmembrane</keyword>
<sequence>MIAASVVAGAAFGAAMIVALGALARLRHLLFDTVTANIDGIASVLARLGLEVAADRLRRFLAVVLHYWPWLVLGNAVVTVIIVSLVGWWALSRVLDRMRASPMCTSWMPRPTALRSRRCRCGWSACASATRAPTTTPCPRSACR</sequence>
<dbReference type="PATRIC" id="fig|1299334.3.peg.5208"/>
<organism evidence="2">
    <name type="scientific">Mycobacterium xenopi 4042</name>
    <dbReference type="NCBI Taxonomy" id="1299334"/>
    <lineage>
        <taxon>Bacteria</taxon>
        <taxon>Bacillati</taxon>
        <taxon>Actinomycetota</taxon>
        <taxon>Actinomycetes</taxon>
        <taxon>Mycobacteriales</taxon>
        <taxon>Mycobacteriaceae</taxon>
        <taxon>Mycobacterium</taxon>
    </lineage>
</organism>
<dbReference type="GO" id="GO:0005524">
    <property type="term" value="F:ATP binding"/>
    <property type="evidence" value="ECO:0007669"/>
    <property type="project" value="UniProtKB-KW"/>
</dbReference>
<keyword evidence="2" id="KW-0547">Nucleotide-binding</keyword>
<comment type="caution">
    <text evidence="2">The sequence shown here is derived from an EMBL/GenBank/DDBJ whole genome shotgun (WGS) entry which is preliminary data.</text>
</comment>
<reference evidence="2" key="1">
    <citation type="submission" date="2014-01" db="EMBL/GenBank/DDBJ databases">
        <authorList>
            <person name="Brown-Elliot B."/>
            <person name="Wallace R."/>
            <person name="Lenaerts A."/>
            <person name="Ordway D."/>
            <person name="DeGroote M.A."/>
            <person name="Parker T."/>
            <person name="Sizemore C."/>
            <person name="Tallon L.J."/>
            <person name="Sadzewicz L.K."/>
            <person name="Sengamalay N."/>
            <person name="Fraser C.M."/>
            <person name="Hine E."/>
            <person name="Shefchek K.A."/>
            <person name="Das S.P."/>
            <person name="Tettelin H."/>
        </authorList>
    </citation>
    <scope>NUCLEOTIDE SEQUENCE [LARGE SCALE GENOMIC DNA]</scope>
    <source>
        <strain evidence="2">4042</strain>
    </source>
</reference>